<proteinExistence type="predicted"/>
<keyword evidence="2" id="KW-1185">Reference proteome</keyword>
<organism evidence="1 2">
    <name type="scientific">Ktedonobacter robiniae</name>
    <dbReference type="NCBI Taxonomy" id="2778365"/>
    <lineage>
        <taxon>Bacteria</taxon>
        <taxon>Bacillati</taxon>
        <taxon>Chloroflexota</taxon>
        <taxon>Ktedonobacteria</taxon>
        <taxon>Ktedonobacterales</taxon>
        <taxon>Ktedonobacteraceae</taxon>
        <taxon>Ktedonobacter</taxon>
    </lineage>
</organism>
<reference evidence="1 2" key="1">
    <citation type="journal article" date="2021" name="Int. J. Syst. Evol. Microbiol.">
        <title>Reticulibacter mediterranei gen. nov., sp. nov., within the new family Reticulibacteraceae fam. nov., and Ktedonospora formicarum gen. nov., sp. nov., Ktedonobacter robiniae sp. nov., Dictyobacter formicarum sp. nov. and Dictyobacter arantiisoli sp. nov., belonging to the class Ktedonobacteria.</title>
        <authorList>
            <person name="Yabe S."/>
            <person name="Zheng Y."/>
            <person name="Wang C.M."/>
            <person name="Sakai Y."/>
            <person name="Abe K."/>
            <person name="Yokota A."/>
            <person name="Donadio S."/>
            <person name="Cavaletti L."/>
            <person name="Monciardini P."/>
        </authorList>
    </citation>
    <scope>NUCLEOTIDE SEQUENCE [LARGE SCALE GENOMIC DNA]</scope>
    <source>
        <strain evidence="1 2">SOSP1-30</strain>
    </source>
</reference>
<protein>
    <recommendedName>
        <fullName evidence="3">Winged helix DNA-binding domain-containing protein</fullName>
    </recommendedName>
</protein>
<dbReference type="PANTHER" id="PTHR38479:SF2">
    <property type="entry name" value="WINGED HELIX DNA-BINDING DOMAIN-CONTAINING PROTEIN"/>
    <property type="match status" value="1"/>
</dbReference>
<dbReference type="RefSeq" id="WP_201373823.1">
    <property type="nucleotide sequence ID" value="NZ_BNJG01000002.1"/>
</dbReference>
<evidence type="ECO:0000313" key="2">
    <source>
        <dbReference type="Proteomes" id="UP000654345"/>
    </source>
</evidence>
<evidence type="ECO:0000313" key="1">
    <source>
        <dbReference type="EMBL" id="GHO57412.1"/>
    </source>
</evidence>
<dbReference type="PANTHER" id="PTHR38479">
    <property type="entry name" value="LMO0824 PROTEIN"/>
    <property type="match status" value="1"/>
</dbReference>
<evidence type="ECO:0008006" key="3">
    <source>
        <dbReference type="Google" id="ProtNLM"/>
    </source>
</evidence>
<dbReference type="EMBL" id="BNJG01000002">
    <property type="protein sequence ID" value="GHO57412.1"/>
    <property type="molecule type" value="Genomic_DNA"/>
</dbReference>
<gene>
    <name evidence="1" type="ORF">KSB_58870</name>
</gene>
<name>A0ABQ3UXM3_9CHLR</name>
<dbReference type="InterPro" id="IPR009351">
    <property type="entry name" value="AlkZ-like"/>
</dbReference>
<dbReference type="Pfam" id="PF06224">
    <property type="entry name" value="AlkZ-like"/>
    <property type="match status" value="1"/>
</dbReference>
<comment type="caution">
    <text evidence="1">The sequence shown here is derived from an EMBL/GenBank/DDBJ whole genome shotgun (WGS) entry which is preliminary data.</text>
</comment>
<accession>A0ABQ3UXM3</accession>
<sequence>MAERILTLRELNRATLARQFLLERATQSHLDVITSLIAMQAQVANAPYIGLWTRLHSFQRESLTQLLERRQLVRGSSLRGTLHLMTAEDYILVHPLIQPALSRNLRLFIKRAQGFDLERFTDMMQAYLREQPRTGLELRMKMEEFSPGMGTQQLADAIRIHMALIQPIPAGTWGFTGRPAHTEAASWLERSIVGSEGDMQRLVLRYLAAFGPASVQDMQTWSALTRLQPIFDSLRPELLTFRDEQGRELFDLPDAPRPHADTPAPVRFLPDFDNLLFSHADRRRVISDEHRSSIYIGNSRCTAFLIDGFVRGRWRLERRPASTALVIEPVSKPLSSSEQEALYSEGASLMRWILDGAEAFDIQFGSVVG</sequence>
<dbReference type="Proteomes" id="UP000654345">
    <property type="component" value="Unassembled WGS sequence"/>
</dbReference>